<accession>A0A921IPJ4</accession>
<reference evidence="5" key="1">
    <citation type="journal article" date="2021" name="PeerJ">
        <title>Extensive microbial diversity within the chicken gut microbiome revealed by metagenomics and culture.</title>
        <authorList>
            <person name="Gilroy R."/>
            <person name="Ravi A."/>
            <person name="Getino M."/>
            <person name="Pursley I."/>
            <person name="Horton D.L."/>
            <person name="Alikhan N.F."/>
            <person name="Baker D."/>
            <person name="Gharbi K."/>
            <person name="Hall N."/>
            <person name="Watson M."/>
            <person name="Adriaenssens E.M."/>
            <person name="Foster-Nyarko E."/>
            <person name="Jarju S."/>
            <person name="Secka A."/>
            <person name="Antonio M."/>
            <person name="Oren A."/>
            <person name="Chaudhuri R.R."/>
            <person name="La Ragione R."/>
            <person name="Hildebrand F."/>
            <person name="Pallen M.J."/>
        </authorList>
    </citation>
    <scope>NUCLEOTIDE SEQUENCE</scope>
    <source>
        <strain evidence="5">ChiBcec21-2208</strain>
    </source>
</reference>
<dbReference type="InterPro" id="IPR055354">
    <property type="entry name" value="DUF7507"/>
</dbReference>
<evidence type="ECO:0000256" key="3">
    <source>
        <dbReference type="SAM" id="SignalP"/>
    </source>
</evidence>
<comment type="caution">
    <text evidence="5">The sequence shown here is derived from an EMBL/GenBank/DDBJ whole genome shotgun (WGS) entry which is preliminary data.</text>
</comment>
<dbReference type="Gene3D" id="2.60.40.4270">
    <property type="entry name" value="Listeria-Bacteroides repeat domain"/>
    <property type="match status" value="1"/>
</dbReference>
<dbReference type="InterPro" id="IPR042229">
    <property type="entry name" value="Listeria/Bacterioides_rpt_sf"/>
</dbReference>
<dbReference type="AlphaFoldDB" id="A0A921IPJ4"/>
<feature type="signal peptide" evidence="3">
    <location>
        <begin position="1"/>
        <end position="28"/>
    </location>
</feature>
<dbReference type="Pfam" id="PF24346">
    <property type="entry name" value="DUF7507"/>
    <property type="match status" value="1"/>
</dbReference>
<dbReference type="EMBL" id="DYVE01000352">
    <property type="protein sequence ID" value="HJG29722.1"/>
    <property type="molecule type" value="Genomic_DNA"/>
</dbReference>
<keyword evidence="3" id="KW-0732">Signal</keyword>
<protein>
    <submittedName>
        <fullName evidence="5">InlB B-repeat-containing protein</fullName>
    </submittedName>
</protein>
<feature type="compositionally biased region" description="Low complexity" evidence="2">
    <location>
        <begin position="931"/>
        <end position="960"/>
    </location>
</feature>
<dbReference type="Proteomes" id="UP000782880">
    <property type="component" value="Unassembled WGS sequence"/>
</dbReference>
<comment type="subcellular location">
    <subcellularLocation>
        <location evidence="1">Cell envelope</location>
    </subcellularLocation>
</comment>
<organism evidence="5 6">
    <name type="scientific">Subdoligranulum variabile</name>
    <dbReference type="NCBI Taxonomy" id="214851"/>
    <lineage>
        <taxon>Bacteria</taxon>
        <taxon>Bacillati</taxon>
        <taxon>Bacillota</taxon>
        <taxon>Clostridia</taxon>
        <taxon>Eubacteriales</taxon>
        <taxon>Oscillospiraceae</taxon>
        <taxon>Subdoligranulum</taxon>
    </lineage>
</organism>
<evidence type="ECO:0000259" key="4">
    <source>
        <dbReference type="Pfam" id="PF24346"/>
    </source>
</evidence>
<evidence type="ECO:0000256" key="1">
    <source>
        <dbReference type="ARBA" id="ARBA00004196"/>
    </source>
</evidence>
<evidence type="ECO:0000313" key="6">
    <source>
        <dbReference type="Proteomes" id="UP000782880"/>
    </source>
</evidence>
<dbReference type="InterPro" id="IPR013378">
    <property type="entry name" value="InlB-like_B-rpt"/>
</dbReference>
<evidence type="ECO:0000256" key="2">
    <source>
        <dbReference type="SAM" id="MobiDB-lite"/>
    </source>
</evidence>
<feature type="region of interest" description="Disordered" evidence="2">
    <location>
        <begin position="916"/>
        <end position="960"/>
    </location>
</feature>
<sequence>MKIHFKRIVSTICALALCASMVPTSALALETPAATSAREVYLFVAIPGESVVSEVGSDYYYLTSGGKVSGKASTSMEPDISPTDEERITQYVSSWPMDLDRKTGTSSWTINETTGEVTKFSLVLGDKTYTSDEYGLRWAKFSYADTSSFKMQYHVDAILYEKTTVEKVIDTLNLSKQVTDYALDSNGGEQTSASFTFNIVDVNAQGDVLGKVLIPLTVTANGKDAVKLDAGTYAHTELAPGYYKVVEVQNENDLKAWNAANEVYFTVYTNGEVELTENKGSASTITNSAKKYSVTYELMGGTGTIDAASGLKYNQTYKISETVPTKSGNVFRGWSESSTGDAVYQPEQEITIDGSKTLYAVWSQAAVTKKGDTAIITYSYTVDEDDRSPEDEKSLTNSASASAGVTQGNSRSTHNFVEVPALDVTKTGTPNVSETGIMQISYTIDVTNTGNAALSQVVLEDDKFQGTVEVKKGDTAVSASLNGTELTVSDSLAVGETMTVTYNYEVTEEAAADGTLTVTNTVDVTGTTAAGATATKSATAETEVYAGEVELKLALIVIYTGGDGSNQAVVGDDGEMVDANEAGLPTFGMTMTLPDGSPVKVTGAGAVAELYDVTSDDGERANFKWSAVAYNGNATVLMQLTPEKGTDAARIKLIDDKGNAVTSDEFSVEDTLCQTYDTELYVQEEEGTQIIAEVDGKYYNIHYENSTLTIRGTTPDAKTNTVANDASQLKPDVDVPQAVVPSDASYYYVSGNGDNSGVLKVEDTSSVSLLVDEIVDQSVETDQQYVQMMKDKVEADGGVLGKVPADTTRTWRFFYMDLVLANNGNAVLTTDKDVTIYWPYPDGVTYQDVVDGKYDVKVLHYTGLNRNYASDAFATELNDCRMAVYTVTPTEQGLCFTVPSSDGFSPYALVYQASTKTPEENPGTDEGNGGSSDNSNSNNNQTTTTSNTTESKATAPAATPAPTAASIIPQTATACPSACCLQWLAWQWLPWLR</sequence>
<proteinExistence type="predicted"/>
<feature type="chain" id="PRO_5036927601" evidence="3">
    <location>
        <begin position="29"/>
        <end position="993"/>
    </location>
</feature>
<dbReference type="GO" id="GO:0030313">
    <property type="term" value="C:cell envelope"/>
    <property type="evidence" value="ECO:0007669"/>
    <property type="project" value="UniProtKB-SubCell"/>
</dbReference>
<evidence type="ECO:0000313" key="5">
    <source>
        <dbReference type="EMBL" id="HJG29722.1"/>
    </source>
</evidence>
<name>A0A921IPJ4_9FIRM</name>
<feature type="compositionally biased region" description="Polar residues" evidence="2">
    <location>
        <begin position="395"/>
        <end position="413"/>
    </location>
</feature>
<feature type="region of interest" description="Disordered" evidence="2">
    <location>
        <begin position="384"/>
        <end position="413"/>
    </location>
</feature>
<dbReference type="Pfam" id="PF09479">
    <property type="entry name" value="Flg_new"/>
    <property type="match status" value="1"/>
</dbReference>
<reference evidence="5" key="2">
    <citation type="submission" date="2021-09" db="EMBL/GenBank/DDBJ databases">
        <authorList>
            <person name="Gilroy R."/>
        </authorList>
    </citation>
    <scope>NUCLEOTIDE SEQUENCE</scope>
    <source>
        <strain evidence="5">ChiBcec21-2208</strain>
    </source>
</reference>
<gene>
    <name evidence="5" type="ORF">K8V20_13900</name>
</gene>
<feature type="domain" description="DUF7507" evidence="4">
    <location>
        <begin position="420"/>
        <end position="536"/>
    </location>
</feature>